<dbReference type="Gramene" id="OB03G14640.1">
    <property type="protein sequence ID" value="OB03G14640.1"/>
    <property type="gene ID" value="OB03G14640"/>
</dbReference>
<feature type="compositionally biased region" description="Basic residues" evidence="1">
    <location>
        <begin position="53"/>
        <end position="72"/>
    </location>
</feature>
<feature type="region of interest" description="Disordered" evidence="1">
    <location>
        <begin position="36"/>
        <end position="73"/>
    </location>
</feature>
<accession>J3LK88</accession>
<dbReference type="HOGENOM" id="CLU_1909891_0_0_1"/>
<reference evidence="2" key="1">
    <citation type="journal article" date="2013" name="Nat. Commun.">
        <title>Whole-genome sequencing of Oryza brachyantha reveals mechanisms underlying Oryza genome evolution.</title>
        <authorList>
            <person name="Chen J."/>
            <person name="Huang Q."/>
            <person name="Gao D."/>
            <person name="Wang J."/>
            <person name="Lang Y."/>
            <person name="Liu T."/>
            <person name="Li B."/>
            <person name="Bai Z."/>
            <person name="Luis Goicoechea J."/>
            <person name="Liang C."/>
            <person name="Chen C."/>
            <person name="Zhang W."/>
            <person name="Sun S."/>
            <person name="Liao Y."/>
            <person name="Zhang X."/>
            <person name="Yang L."/>
            <person name="Song C."/>
            <person name="Wang M."/>
            <person name="Shi J."/>
            <person name="Liu G."/>
            <person name="Liu J."/>
            <person name="Zhou H."/>
            <person name="Zhou W."/>
            <person name="Yu Q."/>
            <person name="An N."/>
            <person name="Chen Y."/>
            <person name="Cai Q."/>
            <person name="Wang B."/>
            <person name="Liu B."/>
            <person name="Min J."/>
            <person name="Huang Y."/>
            <person name="Wu H."/>
            <person name="Li Z."/>
            <person name="Zhang Y."/>
            <person name="Yin Y."/>
            <person name="Song W."/>
            <person name="Jiang J."/>
            <person name="Jackson S.A."/>
            <person name="Wing R.A."/>
            <person name="Wang J."/>
            <person name="Chen M."/>
        </authorList>
    </citation>
    <scope>NUCLEOTIDE SEQUENCE [LARGE SCALE GENOMIC DNA]</scope>
    <source>
        <strain evidence="2">cv. IRGC 101232</strain>
    </source>
</reference>
<dbReference type="EnsemblPlants" id="OB03G14640.1">
    <property type="protein sequence ID" value="OB03G14640.1"/>
    <property type="gene ID" value="OB03G14640"/>
</dbReference>
<name>J3LK88_ORYBR</name>
<dbReference type="AlphaFoldDB" id="J3LK88"/>
<dbReference type="Proteomes" id="UP000006038">
    <property type="component" value="Chromosome 3"/>
</dbReference>
<organism evidence="2">
    <name type="scientific">Oryza brachyantha</name>
    <name type="common">malo sina</name>
    <dbReference type="NCBI Taxonomy" id="4533"/>
    <lineage>
        <taxon>Eukaryota</taxon>
        <taxon>Viridiplantae</taxon>
        <taxon>Streptophyta</taxon>
        <taxon>Embryophyta</taxon>
        <taxon>Tracheophyta</taxon>
        <taxon>Spermatophyta</taxon>
        <taxon>Magnoliopsida</taxon>
        <taxon>Liliopsida</taxon>
        <taxon>Poales</taxon>
        <taxon>Poaceae</taxon>
        <taxon>BOP clade</taxon>
        <taxon>Oryzoideae</taxon>
        <taxon>Oryzeae</taxon>
        <taxon>Oryzinae</taxon>
        <taxon>Oryza</taxon>
    </lineage>
</organism>
<keyword evidence="3" id="KW-1185">Reference proteome</keyword>
<evidence type="ECO:0000313" key="2">
    <source>
        <dbReference type="EnsemblPlants" id="OB03G14640.1"/>
    </source>
</evidence>
<protein>
    <submittedName>
        <fullName evidence="2">Uncharacterized protein</fullName>
    </submittedName>
</protein>
<sequence>MASSAAAAAVWCVCLRGQRVAGEVYIEAAAPARGRRRSSSDYWGPPVRETHGVRHARAARGKEKKKRSKWAARVRPGGHVTGRCWCRLARVSDRPSRAEPDPTRPVDYISGSVPVASRENLPVLGCPVRRLIG</sequence>
<reference evidence="2" key="2">
    <citation type="submission" date="2013-04" db="UniProtKB">
        <authorList>
            <consortium name="EnsemblPlants"/>
        </authorList>
    </citation>
    <scope>IDENTIFICATION</scope>
</reference>
<evidence type="ECO:0000313" key="3">
    <source>
        <dbReference type="Proteomes" id="UP000006038"/>
    </source>
</evidence>
<evidence type="ECO:0000256" key="1">
    <source>
        <dbReference type="SAM" id="MobiDB-lite"/>
    </source>
</evidence>
<proteinExistence type="predicted"/>